<gene>
    <name evidence="2" type="ORF">GCM10007383_28280</name>
</gene>
<dbReference type="GO" id="GO:0005975">
    <property type="term" value="P:carbohydrate metabolic process"/>
    <property type="evidence" value="ECO:0007669"/>
    <property type="project" value="InterPro"/>
</dbReference>
<accession>A0A918J1J5</accession>
<reference evidence="2" key="1">
    <citation type="journal article" date="2014" name="Int. J. Syst. Evol. Microbiol.">
        <title>Complete genome sequence of Corynebacterium casei LMG S-19264T (=DSM 44701T), isolated from a smear-ripened cheese.</title>
        <authorList>
            <consortium name="US DOE Joint Genome Institute (JGI-PGF)"/>
            <person name="Walter F."/>
            <person name="Albersmeier A."/>
            <person name="Kalinowski J."/>
            <person name="Ruckert C."/>
        </authorList>
    </citation>
    <scope>NUCLEOTIDE SEQUENCE</scope>
    <source>
        <strain evidence="2">KCTC 12113</strain>
    </source>
</reference>
<dbReference type="EMBL" id="BMWP01000021">
    <property type="protein sequence ID" value="GGW41973.1"/>
    <property type="molecule type" value="Genomic_DNA"/>
</dbReference>
<proteinExistence type="predicted"/>
<dbReference type="InterPro" id="IPR054363">
    <property type="entry name" value="GH95_cat"/>
</dbReference>
<dbReference type="Pfam" id="PF22124">
    <property type="entry name" value="Glyco_hydro_95_cat"/>
    <property type="match status" value="1"/>
</dbReference>
<sequence length="82" mass="9338">MKGAAQFYLDNLQKDEDGFLVTNPSESFKNYFVKPDGKKGRACVGATQGLQIIRDLFQNCKKAIVVLDNDKEFGWELDEYLN</sequence>
<feature type="domain" description="Glycosyl hydrolase family 95 catalytic" evidence="1">
    <location>
        <begin position="1"/>
        <end position="80"/>
    </location>
</feature>
<dbReference type="PANTHER" id="PTHR31084">
    <property type="entry name" value="ALPHA-L-FUCOSIDASE 2"/>
    <property type="match status" value="1"/>
</dbReference>
<dbReference type="InterPro" id="IPR012341">
    <property type="entry name" value="6hp_glycosidase-like_sf"/>
</dbReference>
<dbReference type="Proteomes" id="UP000634668">
    <property type="component" value="Unassembled WGS sequence"/>
</dbReference>
<evidence type="ECO:0000259" key="1">
    <source>
        <dbReference type="Pfam" id="PF22124"/>
    </source>
</evidence>
<dbReference type="GO" id="GO:0004560">
    <property type="term" value="F:alpha-L-fucosidase activity"/>
    <property type="evidence" value="ECO:0007669"/>
    <property type="project" value="TreeGrafter"/>
</dbReference>
<evidence type="ECO:0000313" key="2">
    <source>
        <dbReference type="EMBL" id="GGW41973.1"/>
    </source>
</evidence>
<dbReference type="Gene3D" id="1.50.10.10">
    <property type="match status" value="1"/>
</dbReference>
<dbReference type="PANTHER" id="PTHR31084:SF0">
    <property type="entry name" value="ALPHA-L-FUCOSIDASE 2"/>
    <property type="match status" value="1"/>
</dbReference>
<protein>
    <recommendedName>
        <fullName evidence="1">Glycosyl hydrolase family 95 catalytic domain-containing protein</fullName>
    </recommendedName>
</protein>
<name>A0A918J1J5_9FLAO</name>
<keyword evidence="3" id="KW-1185">Reference proteome</keyword>
<dbReference type="AlphaFoldDB" id="A0A918J1J5"/>
<organism evidence="2 3">
    <name type="scientific">Arenibacter certesii</name>
    <dbReference type="NCBI Taxonomy" id="228955"/>
    <lineage>
        <taxon>Bacteria</taxon>
        <taxon>Pseudomonadati</taxon>
        <taxon>Bacteroidota</taxon>
        <taxon>Flavobacteriia</taxon>
        <taxon>Flavobacteriales</taxon>
        <taxon>Flavobacteriaceae</taxon>
        <taxon>Arenibacter</taxon>
    </lineage>
</organism>
<evidence type="ECO:0000313" key="3">
    <source>
        <dbReference type="Proteomes" id="UP000634668"/>
    </source>
</evidence>
<comment type="caution">
    <text evidence="2">The sequence shown here is derived from an EMBL/GenBank/DDBJ whole genome shotgun (WGS) entry which is preliminary data.</text>
</comment>
<reference evidence="2" key="2">
    <citation type="submission" date="2020-09" db="EMBL/GenBank/DDBJ databases">
        <authorList>
            <person name="Sun Q."/>
            <person name="Kim S."/>
        </authorList>
    </citation>
    <scope>NUCLEOTIDE SEQUENCE</scope>
    <source>
        <strain evidence="2">KCTC 12113</strain>
    </source>
</reference>